<keyword evidence="15" id="KW-1185">Reference proteome</keyword>
<evidence type="ECO:0000256" key="7">
    <source>
        <dbReference type="PIRSR" id="PIRSR000149-1"/>
    </source>
</evidence>
<dbReference type="SMART" id="SM00846">
    <property type="entry name" value="Gp_dh_N"/>
    <property type="match status" value="1"/>
</dbReference>
<dbReference type="GO" id="GO:0051287">
    <property type="term" value="F:NAD binding"/>
    <property type="evidence" value="ECO:0007669"/>
    <property type="project" value="UniProtKB-UniRule"/>
</dbReference>
<dbReference type="SUPFAM" id="SSF51735">
    <property type="entry name" value="NAD(P)-binding Rossmann-fold domains"/>
    <property type="match status" value="1"/>
</dbReference>
<feature type="site" description="Activates thiol group during catalysis" evidence="10">
    <location>
        <position position="178"/>
    </location>
</feature>
<comment type="similarity">
    <text evidence="2 11">Belongs to the glyceraldehyde-3-phosphate dehydrogenase family.</text>
</comment>
<dbReference type="PANTHER" id="PTHR10836">
    <property type="entry name" value="GLYCERALDEHYDE 3-PHOSPHATE DEHYDROGENASE"/>
    <property type="match status" value="1"/>
</dbReference>
<evidence type="ECO:0000256" key="8">
    <source>
        <dbReference type="PIRSR" id="PIRSR000149-2"/>
    </source>
</evidence>
<dbReference type="InterPro" id="IPR006424">
    <property type="entry name" value="Glyceraldehyde-3-P_DH_1"/>
</dbReference>
<accession>A0AAN7SZR0</accession>
<feature type="active site" description="Nucleophile" evidence="7">
    <location>
        <position position="151"/>
    </location>
</feature>
<dbReference type="Gene3D" id="3.40.50.720">
    <property type="entry name" value="NAD(P)-binding Rossmann-like Domain"/>
    <property type="match status" value="1"/>
</dbReference>
<keyword evidence="5 9" id="KW-0520">NAD</keyword>
<dbReference type="PROSITE" id="PS00071">
    <property type="entry name" value="GAPDH"/>
    <property type="match status" value="1"/>
</dbReference>
<feature type="binding site" evidence="9">
    <location>
        <position position="315"/>
    </location>
    <ligand>
        <name>NAD(+)</name>
        <dbReference type="ChEBI" id="CHEBI:57540"/>
    </ligand>
</feature>
<dbReference type="NCBIfam" id="TIGR01534">
    <property type="entry name" value="GAPDH-I"/>
    <property type="match status" value="1"/>
</dbReference>
<reference evidence="14 15" key="1">
    <citation type="submission" date="2023-08" db="EMBL/GenBank/DDBJ databases">
        <title>Black Yeasts Isolated from many extreme environments.</title>
        <authorList>
            <person name="Coleine C."/>
            <person name="Stajich J.E."/>
            <person name="Selbmann L."/>
        </authorList>
    </citation>
    <scope>NUCLEOTIDE SEQUENCE [LARGE SCALE GENOMIC DNA]</scope>
    <source>
        <strain evidence="14 15">CCFEE 5910</strain>
    </source>
</reference>
<dbReference type="FunFam" id="3.40.50.720:FF:000020">
    <property type="entry name" value="Glyceraldehyde-3-phosphate dehydrogenase"/>
    <property type="match status" value="1"/>
</dbReference>
<dbReference type="RefSeq" id="XP_064756591.1">
    <property type="nucleotide sequence ID" value="XM_064897641.1"/>
</dbReference>
<dbReference type="Gene3D" id="3.30.360.10">
    <property type="entry name" value="Dihydrodipicolinate Reductase, domain 2"/>
    <property type="match status" value="1"/>
</dbReference>
<dbReference type="CDD" id="cd05214">
    <property type="entry name" value="GAPDH_I_N"/>
    <property type="match status" value="1"/>
</dbReference>
<sequence>MVVKVGINGFGRIGRIVFRNAVLHDDVNVVAVNDPFIEPKYAAYMLKYDSQHGQFKGTIEVKEDGLTVNGKEVKFYMKKDPAEIPWSETGAYYIVESTGVFTTTDKASAHLKGGAKKVVISAPSADAPMFVMGVNNEDYKSDIPVISNASCTTNCLAPLAKVINDTFGMKEGLMTTIHSYTATQKTVDGPSAKDWRGGRTAAQNIIPSSTGAAKAVGKVIPSLNGKLTGMSMRVPTSNVSVVDLTCVLEKPASYDDIKKAIKDASEGKLKGILAYTDDEIVSTDLNGDNHSSIFDAKAGIALNDHFVKLVSWYDNEWGYSRRVLDLLAYIAKVDGNA</sequence>
<dbReference type="GO" id="GO:0005829">
    <property type="term" value="C:cytosol"/>
    <property type="evidence" value="ECO:0007669"/>
    <property type="project" value="TreeGrafter"/>
</dbReference>
<dbReference type="PRINTS" id="PR00078">
    <property type="entry name" value="G3PDHDRGNASE"/>
</dbReference>
<dbReference type="InterPro" id="IPR020828">
    <property type="entry name" value="GlycerAld_3-P_DH_NAD(P)-bd"/>
</dbReference>
<comment type="catalytic activity">
    <reaction evidence="12">
        <text>D-glyceraldehyde 3-phosphate + phosphate + NAD(+) = (2R)-3-phospho-glyceroyl phosphate + NADH + H(+)</text>
        <dbReference type="Rhea" id="RHEA:10300"/>
        <dbReference type="ChEBI" id="CHEBI:15378"/>
        <dbReference type="ChEBI" id="CHEBI:43474"/>
        <dbReference type="ChEBI" id="CHEBI:57540"/>
        <dbReference type="ChEBI" id="CHEBI:57604"/>
        <dbReference type="ChEBI" id="CHEBI:57945"/>
        <dbReference type="ChEBI" id="CHEBI:59776"/>
        <dbReference type="EC" id="1.2.1.12"/>
    </reaction>
</comment>
<dbReference type="Pfam" id="PF02800">
    <property type="entry name" value="Gp_dh_C"/>
    <property type="match status" value="1"/>
</dbReference>
<feature type="binding site" evidence="9">
    <location>
        <begin position="12"/>
        <end position="13"/>
    </location>
    <ligand>
        <name>NAD(+)</name>
        <dbReference type="ChEBI" id="CHEBI:57540"/>
    </ligand>
</feature>
<evidence type="ECO:0000256" key="9">
    <source>
        <dbReference type="PIRSR" id="PIRSR000149-3"/>
    </source>
</evidence>
<gene>
    <name evidence="14" type="primary">GPD1_1</name>
    <name evidence="14" type="ORF">LTR05_004973</name>
</gene>
<evidence type="ECO:0000256" key="1">
    <source>
        <dbReference type="ARBA" id="ARBA00004869"/>
    </source>
</evidence>
<dbReference type="GeneID" id="90022962"/>
<dbReference type="EC" id="1.2.1.12" evidence="12"/>
<keyword evidence="4 12" id="KW-0560">Oxidoreductase</keyword>
<evidence type="ECO:0000256" key="6">
    <source>
        <dbReference type="ARBA" id="ARBA00023152"/>
    </source>
</evidence>
<dbReference type="InterPro" id="IPR020831">
    <property type="entry name" value="GlycerAld/Erythrose_P_DH"/>
</dbReference>
<evidence type="ECO:0000256" key="2">
    <source>
        <dbReference type="ARBA" id="ARBA00007406"/>
    </source>
</evidence>
<feature type="binding site" evidence="8">
    <location>
        <position position="233"/>
    </location>
    <ligand>
        <name>D-glyceraldehyde 3-phosphate</name>
        <dbReference type="ChEBI" id="CHEBI:59776"/>
    </ligand>
</feature>
<evidence type="ECO:0000256" key="10">
    <source>
        <dbReference type="PIRSR" id="PIRSR000149-4"/>
    </source>
</evidence>
<protein>
    <recommendedName>
        <fullName evidence="12">Glyceraldehyde-3-phosphate dehydrogenase</fullName>
        <ecNumber evidence="12">1.2.1.12</ecNumber>
    </recommendedName>
</protein>
<dbReference type="InterPro" id="IPR020830">
    <property type="entry name" value="GlycerAld_3-P_DH_AS"/>
</dbReference>
<dbReference type="GO" id="GO:0006096">
    <property type="term" value="P:glycolytic process"/>
    <property type="evidence" value="ECO:0007669"/>
    <property type="project" value="UniProtKB-KW"/>
</dbReference>
<name>A0AAN7SZR0_9EURO</name>
<feature type="binding site" evidence="8">
    <location>
        <position position="181"/>
    </location>
    <ligand>
        <name>D-glyceraldehyde 3-phosphate</name>
        <dbReference type="ChEBI" id="CHEBI:59776"/>
    </ligand>
</feature>
<dbReference type="Pfam" id="PF00044">
    <property type="entry name" value="Gp_dh_N"/>
    <property type="match status" value="1"/>
</dbReference>
<feature type="binding site" evidence="9">
    <location>
        <position position="34"/>
    </location>
    <ligand>
        <name>NAD(+)</name>
        <dbReference type="ChEBI" id="CHEBI:57540"/>
    </ligand>
</feature>
<evidence type="ECO:0000313" key="15">
    <source>
        <dbReference type="Proteomes" id="UP001309876"/>
    </source>
</evidence>
<proteinExistence type="inferred from homology"/>
<organism evidence="14 15">
    <name type="scientific">Lithohypha guttulata</name>
    <dbReference type="NCBI Taxonomy" id="1690604"/>
    <lineage>
        <taxon>Eukaryota</taxon>
        <taxon>Fungi</taxon>
        <taxon>Dikarya</taxon>
        <taxon>Ascomycota</taxon>
        <taxon>Pezizomycotina</taxon>
        <taxon>Eurotiomycetes</taxon>
        <taxon>Chaetothyriomycetidae</taxon>
        <taxon>Chaetothyriales</taxon>
        <taxon>Trichomeriaceae</taxon>
        <taxon>Lithohypha</taxon>
    </lineage>
</organism>
<dbReference type="CDD" id="cd18126">
    <property type="entry name" value="GAPDH_I_C"/>
    <property type="match status" value="1"/>
</dbReference>
<dbReference type="AlphaFoldDB" id="A0AAN7SZR0"/>
<dbReference type="PANTHER" id="PTHR10836:SF76">
    <property type="entry name" value="GLYCERALDEHYDE-3-PHOSPHATE DEHYDROGENASE-RELATED"/>
    <property type="match status" value="1"/>
</dbReference>
<keyword evidence="9" id="KW-0547">Nucleotide-binding</keyword>
<comment type="caution">
    <text evidence="14">The sequence shown here is derived from an EMBL/GenBank/DDBJ whole genome shotgun (WGS) entry which is preliminary data.</text>
</comment>
<keyword evidence="6 12" id="KW-0324">Glycolysis</keyword>
<comment type="subunit">
    <text evidence="3 12">Homotetramer.</text>
</comment>
<dbReference type="InterPro" id="IPR020829">
    <property type="entry name" value="GlycerAld_3-P_DH_cat"/>
</dbReference>
<feature type="binding site" evidence="8">
    <location>
        <begin position="150"/>
        <end position="152"/>
    </location>
    <ligand>
        <name>D-glyceraldehyde 3-phosphate</name>
        <dbReference type="ChEBI" id="CHEBI:59776"/>
    </ligand>
</feature>
<evidence type="ECO:0000259" key="13">
    <source>
        <dbReference type="SMART" id="SM00846"/>
    </source>
</evidence>
<dbReference type="EMBL" id="JAVRRJ010000004">
    <property type="protein sequence ID" value="KAK5085685.1"/>
    <property type="molecule type" value="Genomic_DNA"/>
</dbReference>
<dbReference type="PIRSF" id="PIRSF000149">
    <property type="entry name" value="GAP_DH"/>
    <property type="match status" value="1"/>
</dbReference>
<dbReference type="GO" id="GO:0050661">
    <property type="term" value="F:NADP binding"/>
    <property type="evidence" value="ECO:0007669"/>
    <property type="project" value="InterPro"/>
</dbReference>
<dbReference type="InterPro" id="IPR036291">
    <property type="entry name" value="NAD(P)-bd_dom_sf"/>
</dbReference>
<dbReference type="SUPFAM" id="SSF55347">
    <property type="entry name" value="Glyceraldehyde-3-phosphate dehydrogenase-like, C-terminal domain"/>
    <property type="match status" value="1"/>
</dbReference>
<evidence type="ECO:0000256" key="3">
    <source>
        <dbReference type="ARBA" id="ARBA00011881"/>
    </source>
</evidence>
<comment type="pathway">
    <text evidence="1 12">Carbohydrate degradation; glycolysis; pyruvate from D-glyceraldehyde 3-phosphate: step 1/5.</text>
</comment>
<dbReference type="GO" id="GO:0006006">
    <property type="term" value="P:glucose metabolic process"/>
    <property type="evidence" value="ECO:0007669"/>
    <property type="project" value="InterPro"/>
</dbReference>
<feature type="domain" description="Glyceraldehyde 3-phosphate dehydrogenase NAD(P) binding" evidence="13">
    <location>
        <begin position="3"/>
        <end position="151"/>
    </location>
</feature>
<feature type="binding site" evidence="8">
    <location>
        <begin position="210"/>
        <end position="211"/>
    </location>
    <ligand>
        <name>D-glyceraldehyde 3-phosphate</name>
        <dbReference type="ChEBI" id="CHEBI:59776"/>
    </ligand>
</feature>
<evidence type="ECO:0000256" key="5">
    <source>
        <dbReference type="ARBA" id="ARBA00023027"/>
    </source>
</evidence>
<evidence type="ECO:0000256" key="4">
    <source>
        <dbReference type="ARBA" id="ARBA00023002"/>
    </source>
</evidence>
<evidence type="ECO:0000256" key="12">
    <source>
        <dbReference type="RuleBase" id="RU361160"/>
    </source>
</evidence>
<dbReference type="Proteomes" id="UP001309876">
    <property type="component" value="Unassembled WGS sequence"/>
</dbReference>
<evidence type="ECO:0000313" key="14">
    <source>
        <dbReference type="EMBL" id="KAK5085685.1"/>
    </source>
</evidence>
<feature type="binding site" evidence="9">
    <location>
        <position position="121"/>
    </location>
    <ligand>
        <name>NAD(+)</name>
        <dbReference type="ChEBI" id="CHEBI:57540"/>
    </ligand>
</feature>
<dbReference type="FunFam" id="3.30.360.10:FF:000001">
    <property type="entry name" value="Glyceraldehyde-3-phosphate dehydrogenase"/>
    <property type="match status" value="1"/>
</dbReference>
<evidence type="ECO:0000256" key="11">
    <source>
        <dbReference type="RuleBase" id="RU000397"/>
    </source>
</evidence>
<dbReference type="GO" id="GO:0004365">
    <property type="term" value="F:glyceraldehyde-3-phosphate dehydrogenase (NAD+) (phosphorylating) activity"/>
    <property type="evidence" value="ECO:0007669"/>
    <property type="project" value="UniProtKB-UniRule"/>
</dbReference>